<keyword evidence="1 2" id="KW-0597">Phosphoprotein</keyword>
<dbReference type="Pfam" id="PF00072">
    <property type="entry name" value="Response_reg"/>
    <property type="match status" value="1"/>
</dbReference>
<comment type="caution">
    <text evidence="4">The sequence shown here is derived from an EMBL/GenBank/DDBJ whole genome shotgun (WGS) entry which is preliminary data.</text>
</comment>
<dbReference type="Gene3D" id="3.40.50.2300">
    <property type="match status" value="1"/>
</dbReference>
<dbReference type="SUPFAM" id="SSF52172">
    <property type="entry name" value="CheY-like"/>
    <property type="match status" value="1"/>
</dbReference>
<proteinExistence type="predicted"/>
<dbReference type="InterPro" id="IPR011006">
    <property type="entry name" value="CheY-like_superfamily"/>
</dbReference>
<dbReference type="PANTHER" id="PTHR44591">
    <property type="entry name" value="STRESS RESPONSE REGULATOR PROTEIN 1"/>
    <property type="match status" value="1"/>
</dbReference>
<dbReference type="CDD" id="cd00156">
    <property type="entry name" value="REC"/>
    <property type="match status" value="1"/>
</dbReference>
<gene>
    <name evidence="4" type="ORF">GCM10009867_30540</name>
</gene>
<evidence type="ECO:0000259" key="3">
    <source>
        <dbReference type="PROSITE" id="PS50110"/>
    </source>
</evidence>
<dbReference type="PANTHER" id="PTHR44591:SF3">
    <property type="entry name" value="RESPONSE REGULATORY DOMAIN-CONTAINING PROTEIN"/>
    <property type="match status" value="1"/>
</dbReference>
<dbReference type="Proteomes" id="UP001501326">
    <property type="component" value="Unassembled WGS sequence"/>
</dbReference>
<feature type="modified residue" description="4-aspartylphosphate" evidence="2">
    <location>
        <position position="53"/>
    </location>
</feature>
<dbReference type="InterPro" id="IPR050595">
    <property type="entry name" value="Bact_response_regulator"/>
</dbReference>
<dbReference type="InterPro" id="IPR001789">
    <property type="entry name" value="Sig_transdc_resp-reg_receiver"/>
</dbReference>
<evidence type="ECO:0000313" key="5">
    <source>
        <dbReference type="Proteomes" id="UP001501326"/>
    </source>
</evidence>
<dbReference type="SMART" id="SM00448">
    <property type="entry name" value="REC"/>
    <property type="match status" value="1"/>
</dbReference>
<accession>A0ABP6HAJ1</accession>
<sequence>MSRVALVVDDDPVSRLVLCHMLKGRGWAVEQAADVPAAVTCLGQAPYDVVVCDFHLPSGTGLDVLAAADVAAAAPAFVLVTGMIEHPSLPEDLTVRWGAHLTKPVSSQALDAALEQLFPAPTA</sequence>
<reference evidence="5" key="1">
    <citation type="journal article" date="2019" name="Int. J. Syst. Evol. Microbiol.">
        <title>The Global Catalogue of Microorganisms (GCM) 10K type strain sequencing project: providing services to taxonomists for standard genome sequencing and annotation.</title>
        <authorList>
            <consortium name="The Broad Institute Genomics Platform"/>
            <consortium name="The Broad Institute Genome Sequencing Center for Infectious Disease"/>
            <person name="Wu L."/>
            <person name="Ma J."/>
        </authorList>
    </citation>
    <scope>NUCLEOTIDE SEQUENCE [LARGE SCALE GENOMIC DNA]</scope>
    <source>
        <strain evidence="5">JCM 16378</strain>
    </source>
</reference>
<organism evidence="4 5">
    <name type="scientific">Pedococcus aerophilus</name>
    <dbReference type="NCBI Taxonomy" id="436356"/>
    <lineage>
        <taxon>Bacteria</taxon>
        <taxon>Bacillati</taxon>
        <taxon>Actinomycetota</taxon>
        <taxon>Actinomycetes</taxon>
        <taxon>Micrococcales</taxon>
        <taxon>Intrasporangiaceae</taxon>
        <taxon>Pedococcus</taxon>
    </lineage>
</organism>
<protein>
    <recommendedName>
        <fullName evidence="3">Response regulatory domain-containing protein</fullName>
    </recommendedName>
</protein>
<evidence type="ECO:0000313" key="4">
    <source>
        <dbReference type="EMBL" id="GAA2738591.1"/>
    </source>
</evidence>
<evidence type="ECO:0000256" key="1">
    <source>
        <dbReference type="ARBA" id="ARBA00022553"/>
    </source>
</evidence>
<feature type="domain" description="Response regulatory" evidence="3">
    <location>
        <begin position="4"/>
        <end position="118"/>
    </location>
</feature>
<dbReference type="PROSITE" id="PS50110">
    <property type="entry name" value="RESPONSE_REGULATORY"/>
    <property type="match status" value="1"/>
</dbReference>
<evidence type="ECO:0000256" key="2">
    <source>
        <dbReference type="PROSITE-ProRule" id="PRU00169"/>
    </source>
</evidence>
<dbReference type="RefSeq" id="WP_344194995.1">
    <property type="nucleotide sequence ID" value="NZ_BAAARN010000004.1"/>
</dbReference>
<keyword evidence="5" id="KW-1185">Reference proteome</keyword>
<name>A0ABP6HAJ1_9MICO</name>
<dbReference type="EMBL" id="BAAARN010000004">
    <property type="protein sequence ID" value="GAA2738591.1"/>
    <property type="molecule type" value="Genomic_DNA"/>
</dbReference>